<dbReference type="PANTHER" id="PTHR47566">
    <property type="match status" value="1"/>
</dbReference>
<keyword evidence="1" id="KW-0433">Leucine-rich repeat</keyword>
<evidence type="ECO:0000313" key="4">
    <source>
        <dbReference type="EMBL" id="OMJ77206.1"/>
    </source>
</evidence>
<evidence type="ECO:0000313" key="5">
    <source>
        <dbReference type="Proteomes" id="UP000187209"/>
    </source>
</evidence>
<protein>
    <submittedName>
        <fullName evidence="4">Uncharacterized protein</fullName>
    </submittedName>
</protein>
<dbReference type="EMBL" id="MPUH01000587">
    <property type="protein sequence ID" value="OMJ77206.1"/>
    <property type="molecule type" value="Genomic_DNA"/>
</dbReference>
<name>A0A1R2BKC1_9CILI</name>
<dbReference type="PANTHER" id="PTHR47566:SF1">
    <property type="entry name" value="PROTEIN NUD1"/>
    <property type="match status" value="1"/>
</dbReference>
<dbReference type="InterPro" id="IPR032675">
    <property type="entry name" value="LRR_dom_sf"/>
</dbReference>
<dbReference type="SUPFAM" id="SSF52058">
    <property type="entry name" value="L domain-like"/>
    <property type="match status" value="1"/>
</dbReference>
<dbReference type="GO" id="GO:0035591">
    <property type="term" value="F:signaling adaptor activity"/>
    <property type="evidence" value="ECO:0007669"/>
    <property type="project" value="TreeGrafter"/>
</dbReference>
<dbReference type="Gene3D" id="3.80.10.10">
    <property type="entry name" value="Ribonuclease Inhibitor"/>
    <property type="match status" value="1"/>
</dbReference>
<evidence type="ECO:0000256" key="1">
    <source>
        <dbReference type="ARBA" id="ARBA00022614"/>
    </source>
</evidence>
<evidence type="ECO:0000256" key="2">
    <source>
        <dbReference type="ARBA" id="ARBA00022737"/>
    </source>
</evidence>
<dbReference type="Proteomes" id="UP000187209">
    <property type="component" value="Unassembled WGS sequence"/>
</dbReference>
<dbReference type="InterPro" id="IPR052574">
    <property type="entry name" value="CDIRP"/>
</dbReference>
<accession>A0A1R2BKC1</accession>
<sequence length="337" mass="39127">MIDLNKIEKIFSLSEIKSVNFSGTRELPSLLPFINLDVLILSSCGLRSMPQQIVNLKVLKTLKADHNDLYEICSLPKKIQTVDLSFNIISKLTPPKLNFIIELNISHNKLLNLDGLSHLTSLKYLYCSFNMISNLHCLNKLELLELDISENSIKNIDLLTPIIQSLQVLSIKNNPCINFSNFSGFFHSFLHQGNYVYYRKKIILAKSKLLKNFIPTTSINIIKNGIVDRTVRELEELRVKNIKLDQKVRKLEMILVNADNKDIKNRIWEIEKMSYEDWRSSLLRYELIKAIQGQKAKRVKVCKNKSKRREWELGFGLDKNRSFSAEHAKTSKMRIEF</sequence>
<reference evidence="4 5" key="1">
    <citation type="submission" date="2016-11" db="EMBL/GenBank/DDBJ databases">
        <title>The macronuclear genome of Stentor coeruleus: a giant cell with tiny introns.</title>
        <authorList>
            <person name="Slabodnick M."/>
            <person name="Ruby J.G."/>
            <person name="Reiff S.B."/>
            <person name="Swart E.C."/>
            <person name="Gosai S."/>
            <person name="Prabakaran S."/>
            <person name="Witkowska E."/>
            <person name="Larue G.E."/>
            <person name="Fisher S."/>
            <person name="Freeman R.M."/>
            <person name="Gunawardena J."/>
            <person name="Chu W."/>
            <person name="Stover N.A."/>
            <person name="Gregory B.D."/>
            <person name="Nowacki M."/>
            <person name="Derisi J."/>
            <person name="Roy S.W."/>
            <person name="Marshall W.F."/>
            <person name="Sood P."/>
        </authorList>
    </citation>
    <scope>NUCLEOTIDE SEQUENCE [LARGE SCALE GENOMIC DNA]</scope>
    <source>
        <strain evidence="4">WM001</strain>
    </source>
</reference>
<feature type="coiled-coil region" evidence="3">
    <location>
        <begin position="227"/>
        <end position="254"/>
    </location>
</feature>
<keyword evidence="5" id="KW-1185">Reference proteome</keyword>
<organism evidence="4 5">
    <name type="scientific">Stentor coeruleus</name>
    <dbReference type="NCBI Taxonomy" id="5963"/>
    <lineage>
        <taxon>Eukaryota</taxon>
        <taxon>Sar</taxon>
        <taxon>Alveolata</taxon>
        <taxon>Ciliophora</taxon>
        <taxon>Postciliodesmatophora</taxon>
        <taxon>Heterotrichea</taxon>
        <taxon>Heterotrichida</taxon>
        <taxon>Stentoridae</taxon>
        <taxon>Stentor</taxon>
    </lineage>
</organism>
<dbReference type="InterPro" id="IPR001611">
    <property type="entry name" value="Leu-rich_rpt"/>
</dbReference>
<gene>
    <name evidence="4" type="ORF">SteCoe_23240</name>
</gene>
<dbReference type="PROSITE" id="PS51450">
    <property type="entry name" value="LRR"/>
    <property type="match status" value="2"/>
</dbReference>
<dbReference type="AlphaFoldDB" id="A0A1R2BKC1"/>
<keyword evidence="2" id="KW-0677">Repeat</keyword>
<dbReference type="OrthoDB" id="6334211at2759"/>
<comment type="caution">
    <text evidence="4">The sequence shown here is derived from an EMBL/GenBank/DDBJ whole genome shotgun (WGS) entry which is preliminary data.</text>
</comment>
<proteinExistence type="predicted"/>
<evidence type="ECO:0000256" key="3">
    <source>
        <dbReference type="SAM" id="Coils"/>
    </source>
</evidence>
<keyword evidence="3" id="KW-0175">Coiled coil</keyword>